<keyword evidence="1" id="KW-0732">Signal</keyword>
<evidence type="ECO:0000313" key="3">
    <source>
        <dbReference type="Proteomes" id="UP001595952"/>
    </source>
</evidence>
<keyword evidence="3" id="KW-1185">Reference proteome</keyword>
<comment type="caution">
    <text evidence="2">The sequence shown here is derived from an EMBL/GenBank/DDBJ whole genome shotgun (WGS) entry which is preliminary data.</text>
</comment>
<reference evidence="3" key="1">
    <citation type="journal article" date="2019" name="Int. J. Syst. Evol. Microbiol.">
        <title>The Global Catalogue of Microorganisms (GCM) 10K type strain sequencing project: providing services to taxonomists for standard genome sequencing and annotation.</title>
        <authorList>
            <consortium name="The Broad Institute Genomics Platform"/>
            <consortium name="The Broad Institute Genome Sequencing Center for Infectious Disease"/>
            <person name="Wu L."/>
            <person name="Ma J."/>
        </authorList>
    </citation>
    <scope>NUCLEOTIDE SEQUENCE [LARGE SCALE GENOMIC DNA]</scope>
    <source>
        <strain evidence="3">CCUG 55995</strain>
    </source>
</reference>
<feature type="chain" id="PRO_5045377602" evidence="1">
    <location>
        <begin position="21"/>
        <end position="165"/>
    </location>
</feature>
<dbReference type="EMBL" id="JBHSEI010000010">
    <property type="protein sequence ID" value="MFC4639481.1"/>
    <property type="molecule type" value="Genomic_DNA"/>
</dbReference>
<gene>
    <name evidence="2" type="ORF">ACFO0D_14175</name>
</gene>
<evidence type="ECO:0000256" key="1">
    <source>
        <dbReference type="SAM" id="SignalP"/>
    </source>
</evidence>
<name>A0ABV9ID20_9DEIO</name>
<organism evidence="2 3">
    <name type="scientific">Deinococcus hohokamensis</name>
    <dbReference type="NCBI Taxonomy" id="309883"/>
    <lineage>
        <taxon>Bacteria</taxon>
        <taxon>Thermotogati</taxon>
        <taxon>Deinococcota</taxon>
        <taxon>Deinococci</taxon>
        <taxon>Deinococcales</taxon>
        <taxon>Deinococcaceae</taxon>
        <taxon>Deinococcus</taxon>
    </lineage>
</organism>
<feature type="signal peptide" evidence="1">
    <location>
        <begin position="1"/>
        <end position="20"/>
    </location>
</feature>
<protein>
    <submittedName>
        <fullName evidence="2">Uncharacterized protein</fullName>
    </submittedName>
</protein>
<dbReference type="Proteomes" id="UP001595952">
    <property type="component" value="Unassembled WGS sequence"/>
</dbReference>
<dbReference type="RefSeq" id="WP_380062468.1">
    <property type="nucleotide sequence ID" value="NZ_JBHSEI010000010.1"/>
</dbReference>
<sequence>MRRLLLTGLVVLAAGGQAAAADYSKAVWAFVLGQAPTRPLMDSRLGDDMVLRLWQAPTSLPARGVFVVYMPGLSQAHWAVMLMDPQGRVGDFVGATRLTFVKTVPNPKKPAEKMNLSRLGDGMFKGLYVMEGTVADRAGKPHRLVTLLTPQMLDEELQPGEVLNR</sequence>
<evidence type="ECO:0000313" key="2">
    <source>
        <dbReference type="EMBL" id="MFC4639481.1"/>
    </source>
</evidence>
<accession>A0ABV9ID20</accession>
<proteinExistence type="predicted"/>